<dbReference type="AlphaFoldDB" id="A0A6I3SIQ0"/>
<protein>
    <submittedName>
        <fullName evidence="2">YsnF/AvaK domain-containing protein</fullName>
    </submittedName>
</protein>
<dbReference type="PANTHER" id="PTHR38463">
    <property type="entry name" value="STRESS RESPONSE PROTEIN YSNF"/>
    <property type="match status" value="1"/>
</dbReference>
<comment type="caution">
    <text evidence="2">The sequence shown here is derived from an EMBL/GenBank/DDBJ whole genome shotgun (WGS) entry which is preliminary data.</text>
</comment>
<dbReference type="InterPro" id="IPR019060">
    <property type="entry name" value="DUF2382"/>
</dbReference>
<accession>A0A6I3SIQ0</accession>
<dbReference type="EMBL" id="WNKU01000006">
    <property type="protein sequence ID" value="MTV48748.1"/>
    <property type="molecule type" value="Genomic_DNA"/>
</dbReference>
<dbReference type="Proteomes" id="UP000430670">
    <property type="component" value="Unassembled WGS sequence"/>
</dbReference>
<name>A0A6I3SIQ0_HELMO</name>
<dbReference type="NCBIfam" id="TIGR02271">
    <property type="entry name" value="YsnF/AvaK domain"/>
    <property type="match status" value="1"/>
</dbReference>
<proteinExistence type="predicted"/>
<feature type="domain" description="DUF2382" evidence="1">
    <location>
        <begin position="1"/>
        <end position="107"/>
    </location>
</feature>
<keyword evidence="3" id="KW-1185">Reference proteome</keyword>
<evidence type="ECO:0000259" key="1">
    <source>
        <dbReference type="Pfam" id="PF09557"/>
    </source>
</evidence>
<dbReference type="OrthoDB" id="1798989at2"/>
<dbReference type="InterPro" id="IPR052967">
    <property type="entry name" value="Stress_Response_Assoc"/>
</dbReference>
<dbReference type="Pfam" id="PF09557">
    <property type="entry name" value="DUF2382"/>
    <property type="match status" value="1"/>
</dbReference>
<reference evidence="2 3" key="1">
    <citation type="submission" date="2019-11" db="EMBL/GenBank/DDBJ databases">
        <title>Whole-genome sequence of a the green, strictly anaerobic photosynthetic bacterium Heliobacillus mobilis DSM 6151.</title>
        <authorList>
            <person name="Kyndt J.A."/>
            <person name="Meyer T.E."/>
        </authorList>
    </citation>
    <scope>NUCLEOTIDE SEQUENCE [LARGE SCALE GENOMIC DNA]</scope>
    <source>
        <strain evidence="2 3">DSM 6151</strain>
    </source>
</reference>
<sequence>MQLREEQLHIDKRRVQRGEVTVHKEVVTENKNIVVPVLREELVVEKKDLDASMDGDEPSEPIRIPLREERIEVIKHPMLVNEVEVYKRQVQENKAIQETLKKEKLHIGNPKKVRVFKK</sequence>
<evidence type="ECO:0000313" key="2">
    <source>
        <dbReference type="EMBL" id="MTV48748.1"/>
    </source>
</evidence>
<organism evidence="2 3">
    <name type="scientific">Heliobacterium mobile</name>
    <name type="common">Heliobacillus mobilis</name>
    <dbReference type="NCBI Taxonomy" id="28064"/>
    <lineage>
        <taxon>Bacteria</taxon>
        <taxon>Bacillati</taxon>
        <taxon>Bacillota</taxon>
        <taxon>Clostridia</taxon>
        <taxon>Eubacteriales</taxon>
        <taxon>Heliobacteriaceae</taxon>
        <taxon>Heliobacterium</taxon>
    </lineage>
</organism>
<gene>
    <name evidence="2" type="ORF">GJ688_07110</name>
</gene>
<dbReference type="PANTHER" id="PTHR38463:SF1">
    <property type="entry name" value="STRESS RESPONSE PROTEIN YSNF"/>
    <property type="match status" value="1"/>
</dbReference>
<evidence type="ECO:0000313" key="3">
    <source>
        <dbReference type="Proteomes" id="UP000430670"/>
    </source>
</evidence>